<dbReference type="Proteomes" id="UP001060919">
    <property type="component" value="Chromosome"/>
</dbReference>
<dbReference type="Gene3D" id="2.60.270.50">
    <property type="match status" value="1"/>
</dbReference>
<protein>
    <submittedName>
        <fullName evidence="2">Uncharacterized protein</fullName>
    </submittedName>
</protein>
<feature type="compositionally biased region" description="Basic and acidic residues" evidence="1">
    <location>
        <begin position="135"/>
        <end position="144"/>
    </location>
</feature>
<reference evidence="2" key="1">
    <citation type="submission" date="2022-09" db="EMBL/GenBank/DDBJ databases">
        <title>Aureispira anguillicida sp. nov., isolated from Leptocephalus of Japanese eel Anguilla japonica.</title>
        <authorList>
            <person name="Yuasa K."/>
            <person name="Mekata T."/>
            <person name="Ikunari K."/>
        </authorList>
    </citation>
    <scope>NUCLEOTIDE SEQUENCE</scope>
    <source>
        <strain evidence="2">EL160426</strain>
    </source>
</reference>
<proteinExistence type="predicted"/>
<evidence type="ECO:0000313" key="2">
    <source>
        <dbReference type="EMBL" id="BDS15266.1"/>
    </source>
</evidence>
<evidence type="ECO:0000313" key="3">
    <source>
        <dbReference type="Proteomes" id="UP001060919"/>
    </source>
</evidence>
<dbReference type="AlphaFoldDB" id="A0A916DXP1"/>
<name>A0A916DXP1_9BACT</name>
<evidence type="ECO:0000256" key="1">
    <source>
        <dbReference type="SAM" id="MobiDB-lite"/>
    </source>
</evidence>
<organism evidence="2 3">
    <name type="scientific">Aureispira anguillae</name>
    <dbReference type="NCBI Taxonomy" id="2864201"/>
    <lineage>
        <taxon>Bacteria</taxon>
        <taxon>Pseudomonadati</taxon>
        <taxon>Bacteroidota</taxon>
        <taxon>Saprospiria</taxon>
        <taxon>Saprospirales</taxon>
        <taxon>Saprospiraceae</taxon>
        <taxon>Aureispira</taxon>
    </lineage>
</organism>
<dbReference type="EMBL" id="AP026867">
    <property type="protein sequence ID" value="BDS15266.1"/>
    <property type="molecule type" value="Genomic_DNA"/>
</dbReference>
<feature type="region of interest" description="Disordered" evidence="1">
    <location>
        <begin position="135"/>
        <end position="156"/>
    </location>
</feature>
<dbReference type="KEGG" id="aup:AsAng_0060500"/>
<accession>A0A916DXP1</accession>
<gene>
    <name evidence="2" type="ORF">AsAng_0060500</name>
</gene>
<dbReference type="RefSeq" id="WP_264790433.1">
    <property type="nucleotide sequence ID" value="NZ_AP026867.1"/>
</dbReference>
<keyword evidence="3" id="KW-1185">Reference proteome</keyword>
<sequence>MIEEILAAAELASSIADSVTSITAEPQDLKDKYRSMTITVCNQTQFPLVYMSSSMQHGRFWTSPTNVGKFNDMTFSACNEDNSILTGLQGGVVFQLQMPKAGGGYETLDIGVGFDDPAIGSFSCSALFTTAAKKASEKTKEGTTKHQSPNLKGKTKDGHDLEIAFLAVSSAGKEAKITITQQIVATS</sequence>